<comment type="caution">
    <text evidence="1">The sequence shown here is derived from an EMBL/GenBank/DDBJ whole genome shotgun (WGS) entry which is preliminary data.</text>
</comment>
<organism evidence="1 2">
    <name type="scientific">Sandaracinobacter neustonicus</name>
    <dbReference type="NCBI Taxonomy" id="1715348"/>
    <lineage>
        <taxon>Bacteria</taxon>
        <taxon>Pseudomonadati</taxon>
        <taxon>Pseudomonadota</taxon>
        <taxon>Alphaproteobacteria</taxon>
        <taxon>Sphingomonadales</taxon>
        <taxon>Sphingosinicellaceae</taxon>
        <taxon>Sandaracinobacter</taxon>
    </lineage>
</organism>
<proteinExistence type="predicted"/>
<sequence>MTVAICLSAGVTSACAEDSTGLFPDMERALTFTQSFGAEWRDPAPLKDSGGYYLGFSKPAFFVYSLGTLKGYVGIAYDDTGRIGLYEVRFPVVDKKCVGVPNTRVLAKSLLKSFEPNFANDVREVNRVGSSADLVWPYTAFPSGPGAIVGHTAFTFYKMNGYCSFRIFRIKDPSKLR</sequence>
<protein>
    <submittedName>
        <fullName evidence="1">Uncharacterized protein</fullName>
    </submittedName>
</protein>
<evidence type="ECO:0000313" key="1">
    <source>
        <dbReference type="EMBL" id="TPE61146.1"/>
    </source>
</evidence>
<dbReference type="OrthoDB" id="9848576at2"/>
<dbReference type="EMBL" id="VFSU01000024">
    <property type="protein sequence ID" value="TPE61146.1"/>
    <property type="molecule type" value="Genomic_DNA"/>
</dbReference>
<keyword evidence="2" id="KW-1185">Reference proteome</keyword>
<accession>A0A501XKR7</accession>
<name>A0A501XKR7_9SPHN</name>
<dbReference type="Proteomes" id="UP000319897">
    <property type="component" value="Unassembled WGS sequence"/>
</dbReference>
<reference evidence="1 2" key="1">
    <citation type="submission" date="2019-06" db="EMBL/GenBank/DDBJ databases">
        <authorList>
            <person name="Lee I."/>
            <person name="Jang G.I."/>
            <person name="Hwang C.Y."/>
        </authorList>
    </citation>
    <scope>NUCLEOTIDE SEQUENCE [LARGE SCALE GENOMIC DNA]</scope>
    <source>
        <strain evidence="1 2">PAMC 28131</strain>
    </source>
</reference>
<dbReference type="AlphaFoldDB" id="A0A501XKR7"/>
<evidence type="ECO:0000313" key="2">
    <source>
        <dbReference type="Proteomes" id="UP000319897"/>
    </source>
</evidence>
<gene>
    <name evidence="1" type="ORF">FJQ54_09640</name>
</gene>
<dbReference type="RefSeq" id="WP_140928204.1">
    <property type="nucleotide sequence ID" value="NZ_VFSU01000024.1"/>
</dbReference>